<evidence type="ECO:0000313" key="6">
    <source>
        <dbReference type="EMBL" id="KAL2782585.1"/>
    </source>
</evidence>
<dbReference type="PROSITE" id="PS50048">
    <property type="entry name" value="ZN2_CY6_FUNGAL_2"/>
    <property type="match status" value="1"/>
</dbReference>
<dbReference type="PANTHER" id="PTHR47655:SF3">
    <property type="entry name" value="ZN(II)2CYS6 TRANSCRIPTION FACTOR (EUROFUNG)"/>
    <property type="match status" value="1"/>
</dbReference>
<dbReference type="Pfam" id="PF00172">
    <property type="entry name" value="Zn_clus"/>
    <property type="match status" value="1"/>
</dbReference>
<evidence type="ECO:0000313" key="7">
    <source>
        <dbReference type="Proteomes" id="UP001610563"/>
    </source>
</evidence>
<keyword evidence="1" id="KW-0805">Transcription regulation</keyword>
<feature type="domain" description="Zn(2)-C6 fungal-type" evidence="5">
    <location>
        <begin position="25"/>
        <end position="54"/>
    </location>
</feature>
<reference evidence="6 7" key="1">
    <citation type="submission" date="2024-07" db="EMBL/GenBank/DDBJ databases">
        <title>Section-level genome sequencing and comparative genomics of Aspergillus sections Usti and Cavernicolus.</title>
        <authorList>
            <consortium name="Lawrence Berkeley National Laboratory"/>
            <person name="Nybo J.L."/>
            <person name="Vesth T.C."/>
            <person name="Theobald S."/>
            <person name="Frisvad J.C."/>
            <person name="Larsen T.O."/>
            <person name="Kjaerboelling I."/>
            <person name="Rothschild-Mancinelli K."/>
            <person name="Lyhne E.K."/>
            <person name="Kogle M.E."/>
            <person name="Barry K."/>
            <person name="Clum A."/>
            <person name="Na H."/>
            <person name="Ledsgaard L."/>
            <person name="Lin J."/>
            <person name="Lipzen A."/>
            <person name="Kuo A."/>
            <person name="Riley R."/>
            <person name="Mondo S."/>
            <person name="Labutti K."/>
            <person name="Haridas S."/>
            <person name="Pangalinan J."/>
            <person name="Salamov A.A."/>
            <person name="Simmons B.A."/>
            <person name="Magnuson J.K."/>
            <person name="Chen J."/>
            <person name="Drula E."/>
            <person name="Henrissat B."/>
            <person name="Wiebenga A."/>
            <person name="Lubbers R.J."/>
            <person name="Gomes A.C."/>
            <person name="Makela M.R."/>
            <person name="Stajich J."/>
            <person name="Grigoriev I.V."/>
            <person name="Mortensen U.H."/>
            <person name="De Vries R.P."/>
            <person name="Baker S.E."/>
            <person name="Andersen M.R."/>
        </authorList>
    </citation>
    <scope>NUCLEOTIDE SEQUENCE [LARGE SCALE GENOMIC DNA]</scope>
    <source>
        <strain evidence="6 7">CBS 209.92</strain>
    </source>
</reference>
<protein>
    <recommendedName>
        <fullName evidence="5">Zn(2)-C6 fungal-type domain-containing protein</fullName>
    </recommendedName>
</protein>
<comment type="caution">
    <text evidence="6">The sequence shown here is derived from an EMBL/GenBank/DDBJ whole genome shotgun (WGS) entry which is preliminary data.</text>
</comment>
<keyword evidence="2" id="KW-0238">DNA-binding</keyword>
<dbReference type="InterPro" id="IPR001138">
    <property type="entry name" value="Zn2Cys6_DnaBD"/>
</dbReference>
<keyword evidence="3" id="KW-0804">Transcription</keyword>
<evidence type="ECO:0000256" key="2">
    <source>
        <dbReference type="ARBA" id="ARBA00023125"/>
    </source>
</evidence>
<gene>
    <name evidence="6" type="ORF">BJX66DRAFT_345706</name>
</gene>
<accession>A0ABR4FH62</accession>
<dbReference type="PROSITE" id="PS00463">
    <property type="entry name" value="ZN2_CY6_FUNGAL_1"/>
    <property type="match status" value="1"/>
</dbReference>
<proteinExistence type="predicted"/>
<dbReference type="InterPro" id="IPR036864">
    <property type="entry name" value="Zn2-C6_fun-type_DNA-bd_sf"/>
</dbReference>
<dbReference type="CDD" id="cd00067">
    <property type="entry name" value="GAL4"/>
    <property type="match status" value="1"/>
</dbReference>
<dbReference type="PANTHER" id="PTHR47655">
    <property type="entry name" value="QUINIC ACID UTILIZATION ACTIVATOR"/>
    <property type="match status" value="1"/>
</dbReference>
<dbReference type="Proteomes" id="UP001610563">
    <property type="component" value="Unassembled WGS sequence"/>
</dbReference>
<evidence type="ECO:0000256" key="1">
    <source>
        <dbReference type="ARBA" id="ARBA00023015"/>
    </source>
</evidence>
<dbReference type="Gene3D" id="4.10.240.10">
    <property type="entry name" value="Zn(2)-C6 fungal-type DNA-binding domain"/>
    <property type="match status" value="1"/>
</dbReference>
<evidence type="ECO:0000259" key="5">
    <source>
        <dbReference type="PROSITE" id="PS50048"/>
    </source>
</evidence>
<dbReference type="SMART" id="SM00066">
    <property type="entry name" value="GAL4"/>
    <property type="match status" value="1"/>
</dbReference>
<name>A0ABR4FH62_9EURO</name>
<keyword evidence="4" id="KW-0539">Nucleus</keyword>
<keyword evidence="7" id="KW-1185">Reference proteome</keyword>
<sequence>MGTRKPTPSTDDSSQNKARKRVCKACDRCRIKKSKCDGANPCSRCRADNSICISGLRKRIDEKLYARGYAELLEQQQVWLVRGPQELYRRITVGEGWPSDRLSHEASGHPLTHDLLARLGALDPSKDERFEENLEALQKGLWDRESSNGRFKDVQSPGHRLPIIPEFSPKQRALSPRPAYSNLFNGALIKGKSVLAKEEHSNPPLQGFVDPLDLEVGLGTWQDSIEFPLLHERDMMITADRPNTVIHEAVPYISCPVFNDQVLVDCNGYEVLCQISNTDATEFISI</sequence>
<dbReference type="InterPro" id="IPR052783">
    <property type="entry name" value="Metabolic/Drug-Res_Regulator"/>
</dbReference>
<evidence type="ECO:0000256" key="3">
    <source>
        <dbReference type="ARBA" id="ARBA00023163"/>
    </source>
</evidence>
<dbReference type="EMBL" id="JBFTWV010000380">
    <property type="protein sequence ID" value="KAL2782585.1"/>
    <property type="molecule type" value="Genomic_DNA"/>
</dbReference>
<dbReference type="SUPFAM" id="SSF57701">
    <property type="entry name" value="Zn2/Cys6 DNA-binding domain"/>
    <property type="match status" value="1"/>
</dbReference>
<organism evidence="6 7">
    <name type="scientific">Aspergillus keveii</name>
    <dbReference type="NCBI Taxonomy" id="714993"/>
    <lineage>
        <taxon>Eukaryota</taxon>
        <taxon>Fungi</taxon>
        <taxon>Dikarya</taxon>
        <taxon>Ascomycota</taxon>
        <taxon>Pezizomycotina</taxon>
        <taxon>Eurotiomycetes</taxon>
        <taxon>Eurotiomycetidae</taxon>
        <taxon>Eurotiales</taxon>
        <taxon>Aspergillaceae</taxon>
        <taxon>Aspergillus</taxon>
        <taxon>Aspergillus subgen. Nidulantes</taxon>
    </lineage>
</organism>
<evidence type="ECO:0000256" key="4">
    <source>
        <dbReference type="ARBA" id="ARBA00023242"/>
    </source>
</evidence>